<accession>A0A562K4L8</accession>
<gene>
    <name evidence="1" type="ORF">IQ35_03646</name>
</gene>
<protein>
    <submittedName>
        <fullName evidence="1">Uncharacterized protein</fullName>
    </submittedName>
</protein>
<dbReference type="EMBL" id="VLKK01000024">
    <property type="protein sequence ID" value="TWH90173.1"/>
    <property type="molecule type" value="Genomic_DNA"/>
</dbReference>
<evidence type="ECO:0000313" key="2">
    <source>
        <dbReference type="Proteomes" id="UP000316624"/>
    </source>
</evidence>
<evidence type="ECO:0000313" key="1">
    <source>
        <dbReference type="EMBL" id="TWH90173.1"/>
    </source>
</evidence>
<comment type="caution">
    <text evidence="1">The sequence shown here is derived from an EMBL/GenBank/DDBJ whole genome shotgun (WGS) entry which is preliminary data.</text>
</comment>
<reference evidence="1 2" key="1">
    <citation type="journal article" date="2015" name="Stand. Genomic Sci.">
        <title>Genomic Encyclopedia of Bacterial and Archaeal Type Strains, Phase III: the genomes of soil and plant-associated and newly described type strains.</title>
        <authorList>
            <person name="Whitman W.B."/>
            <person name="Woyke T."/>
            <person name="Klenk H.P."/>
            <person name="Zhou Y."/>
            <person name="Lilburn T.G."/>
            <person name="Beck B.J."/>
            <person name="De Vos P."/>
            <person name="Vandamme P."/>
            <person name="Eisen J.A."/>
            <person name="Garrity G."/>
            <person name="Hugenholtz P."/>
            <person name="Kyrpides N.C."/>
        </authorList>
    </citation>
    <scope>NUCLEOTIDE SEQUENCE [LARGE SCALE GENOMIC DNA]</scope>
    <source>
        <strain evidence="1 2">CGMCC 1.7748</strain>
    </source>
</reference>
<dbReference type="AlphaFoldDB" id="A0A562K4L8"/>
<name>A0A562K4L8_SPHWJ</name>
<keyword evidence="2" id="KW-1185">Reference proteome</keyword>
<proteinExistence type="predicted"/>
<dbReference type="Proteomes" id="UP000316624">
    <property type="component" value="Unassembled WGS sequence"/>
</dbReference>
<sequence>MDDGVPPLPGVNNFSPANDLAALLEYLIGASGRHIIPAPAAAPDHPSITDAFDALLVAAQDFEVVPGMSLADHLWTHAAPLHSGEVASTLIRGGPAGHAIPGFLLLYAVDARSPLLYLPQRQPLRVRDGIEIAHEAAGGPFLALIRCAATADGRAQAVKACAMPIYHARRFVPVSTSLDRDVLRALEHLQVALDAHGAECAIRRELPFSGTVPTQITLSLSLPDRTIREIRLGVTADERPDQSAANPRQSIFW</sequence>
<organism evidence="1 2">
    <name type="scientific">Sphingobium wenxiniae (strain DSM 21828 / CGMCC 1.7748 / JZ-1)</name>
    <dbReference type="NCBI Taxonomy" id="595605"/>
    <lineage>
        <taxon>Bacteria</taxon>
        <taxon>Pseudomonadati</taxon>
        <taxon>Pseudomonadota</taxon>
        <taxon>Alphaproteobacteria</taxon>
        <taxon>Sphingomonadales</taxon>
        <taxon>Sphingomonadaceae</taxon>
        <taxon>Sphingobium</taxon>
    </lineage>
</organism>